<evidence type="ECO:0000313" key="6">
    <source>
        <dbReference type="EMBL" id="RGR49957.1"/>
    </source>
</evidence>
<evidence type="ECO:0000313" key="12">
    <source>
        <dbReference type="Proteomes" id="UP000261105"/>
    </source>
</evidence>
<dbReference type="EMBL" id="QSJW01000003">
    <property type="protein sequence ID" value="RHE13943.1"/>
    <property type="molecule type" value="Genomic_DNA"/>
</dbReference>
<evidence type="ECO:0000313" key="5">
    <source>
        <dbReference type="EMBL" id="RGQ07765.1"/>
    </source>
</evidence>
<dbReference type="Proteomes" id="UP000285839">
    <property type="component" value="Unassembled WGS sequence"/>
</dbReference>
<reference evidence="12 13" key="1">
    <citation type="submission" date="2018-08" db="EMBL/GenBank/DDBJ databases">
        <title>A genome reference for cultivated species of the human gut microbiota.</title>
        <authorList>
            <person name="Zou Y."/>
            <person name="Xue W."/>
            <person name="Luo G."/>
        </authorList>
    </citation>
    <scope>NUCLEOTIDE SEQUENCE [LARGE SCALE GENOMIC DNA]</scope>
    <source>
        <strain evidence="7 15">AF14-23</strain>
        <strain evidence="6 20">AF25-21</strain>
        <strain evidence="5 16">AF29-2BH</strain>
        <strain evidence="11 18">AM22-9LB</strain>
        <strain evidence="10 17">AM27-32LB</strain>
        <strain evidence="9 19">AM29-25AC</strain>
        <strain evidence="8 14">AM37-4AC</strain>
        <strain evidence="4 12">OM03-6</strain>
        <strain evidence="3 13">OM06-11AA</strain>
    </source>
</reference>
<evidence type="ECO:0000313" key="11">
    <source>
        <dbReference type="EMBL" id="RHG17238.1"/>
    </source>
</evidence>
<feature type="compositionally biased region" description="Low complexity" evidence="1">
    <location>
        <begin position="220"/>
        <end position="258"/>
    </location>
</feature>
<evidence type="ECO:0000313" key="15">
    <source>
        <dbReference type="Proteomes" id="UP000265828"/>
    </source>
</evidence>
<feature type="chain" id="PRO_5038302115" description="DUF4366 domain-containing protein" evidence="2">
    <location>
        <begin position="20"/>
        <end position="321"/>
    </location>
</feature>
<dbReference type="EMBL" id="QRHZ01000004">
    <property type="protein sequence ID" value="RHG17238.1"/>
    <property type="molecule type" value="Genomic_DNA"/>
</dbReference>
<evidence type="ECO:0000313" key="13">
    <source>
        <dbReference type="Proteomes" id="UP000261222"/>
    </source>
</evidence>
<dbReference type="EMBL" id="QRZI01000003">
    <property type="protein sequence ID" value="RGV65177.1"/>
    <property type="molecule type" value="Genomic_DNA"/>
</dbReference>
<evidence type="ECO:0000256" key="1">
    <source>
        <dbReference type="SAM" id="MobiDB-lite"/>
    </source>
</evidence>
<evidence type="ECO:0000313" key="4">
    <source>
        <dbReference type="EMBL" id="RGN88903.1"/>
    </source>
</evidence>
<sequence length="321" mass="34779">MIRKRYLAAAGLLTLAVVAAGCGKKNDAGSVVQTTPTPTEETSVSPTPTPEMVNMEETVEKNIMGEKTSTASKVTIVNQTGSEIAAIYIRETPSDDADEDTADEWGDDLVNGMFTLKSGDNAVYYYEKPQSASTIYDIRITYTDEEKNECFFRKLPLTTIKQITLRMDGKDEDAIPYATYMTANSTKEISTLNDVKKRLGLETDEDSDSVTPTPTEAPDDSNNSNNSNTDNPDPTTAPSDNNGNSSNNNPSSDDPTNSTIQTAEKYIGMSIDDLVGAVGDSQSSEYDDDSATGTTGYYYYPDFTVSTSVDEEGNEIVTGVW</sequence>
<proteinExistence type="predicted"/>
<comment type="caution">
    <text evidence="3">The sequence shown here is derived from an EMBL/GenBank/DDBJ whole genome shotgun (WGS) entry which is preliminary data.</text>
</comment>
<evidence type="ECO:0000313" key="3">
    <source>
        <dbReference type="EMBL" id="RGN07826.1"/>
    </source>
</evidence>
<dbReference type="Proteomes" id="UP000284644">
    <property type="component" value="Unassembled WGS sequence"/>
</dbReference>
<protein>
    <recommendedName>
        <fullName evidence="21">DUF4366 domain-containing protein</fullName>
    </recommendedName>
</protein>
<gene>
    <name evidence="11" type="ORF">DW272_09305</name>
    <name evidence="10" type="ORF">DW723_12300</name>
    <name evidence="9" type="ORF">DW767_05295</name>
    <name evidence="8" type="ORF">DW859_07910</name>
    <name evidence="7" type="ORF">DWW07_05930</name>
    <name evidence="6" type="ORF">DWY46_05940</name>
    <name evidence="5" type="ORF">DWZ12_00760</name>
    <name evidence="4" type="ORF">DXB38_04180</name>
    <name evidence="3" type="ORF">DXB81_04860</name>
</gene>
<feature type="signal peptide" evidence="2">
    <location>
        <begin position="1"/>
        <end position="19"/>
    </location>
</feature>
<dbReference type="AlphaFoldDB" id="A0A396A1R9"/>
<evidence type="ECO:0000313" key="17">
    <source>
        <dbReference type="Proteomes" id="UP000283928"/>
    </source>
</evidence>
<dbReference type="EMBL" id="QSHL01000004">
    <property type="protein sequence ID" value="RHC07576.1"/>
    <property type="molecule type" value="Genomic_DNA"/>
</dbReference>
<dbReference type="RefSeq" id="WP_022389003.1">
    <property type="nucleotide sequence ID" value="NZ_JAAITD010000003.1"/>
</dbReference>
<evidence type="ECO:0000313" key="16">
    <source>
        <dbReference type="Proteomes" id="UP000283585"/>
    </source>
</evidence>
<evidence type="ECO:0000313" key="19">
    <source>
        <dbReference type="Proteomes" id="UP000284644"/>
    </source>
</evidence>
<feature type="region of interest" description="Disordered" evidence="1">
    <location>
        <begin position="202"/>
        <end position="259"/>
    </location>
</feature>
<dbReference type="Proteomes" id="UP000261222">
    <property type="component" value="Unassembled WGS sequence"/>
</dbReference>
<evidence type="ECO:0008006" key="21">
    <source>
        <dbReference type="Google" id="ProtNLM"/>
    </source>
</evidence>
<accession>A0A396A1R9</accession>
<feature type="compositionally biased region" description="Low complexity" evidence="1">
    <location>
        <begin position="30"/>
        <end position="46"/>
    </location>
</feature>
<evidence type="ECO:0000313" key="18">
    <source>
        <dbReference type="Proteomes" id="UP000284220"/>
    </source>
</evidence>
<dbReference type="EMBL" id="QSUB01000001">
    <property type="protein sequence ID" value="RGN07826.1"/>
    <property type="molecule type" value="Genomic_DNA"/>
</dbReference>
<evidence type="ECO:0000313" key="9">
    <source>
        <dbReference type="EMBL" id="RHE13943.1"/>
    </source>
</evidence>
<evidence type="ECO:0000313" key="8">
    <source>
        <dbReference type="EMBL" id="RHC07576.1"/>
    </source>
</evidence>
<dbReference type="EMBL" id="QSUZ01000004">
    <property type="protein sequence ID" value="RGN88903.1"/>
    <property type="molecule type" value="Genomic_DNA"/>
</dbReference>
<organism evidence="3 13">
    <name type="scientific">Blautia obeum</name>
    <dbReference type="NCBI Taxonomy" id="40520"/>
    <lineage>
        <taxon>Bacteria</taxon>
        <taxon>Bacillati</taxon>
        <taxon>Bacillota</taxon>
        <taxon>Clostridia</taxon>
        <taxon>Lachnospirales</taxon>
        <taxon>Lachnospiraceae</taxon>
        <taxon>Blautia</taxon>
    </lineage>
</organism>
<dbReference type="Proteomes" id="UP000283585">
    <property type="component" value="Unassembled WGS sequence"/>
</dbReference>
<dbReference type="Proteomes" id="UP000284220">
    <property type="component" value="Unassembled WGS sequence"/>
</dbReference>
<name>A0A396A1R9_9FIRM</name>
<dbReference type="EMBL" id="QSKO01000018">
    <property type="protein sequence ID" value="RHE72577.1"/>
    <property type="molecule type" value="Genomic_DNA"/>
</dbReference>
<evidence type="ECO:0000313" key="10">
    <source>
        <dbReference type="EMBL" id="RHE72577.1"/>
    </source>
</evidence>
<evidence type="ECO:0000313" key="20">
    <source>
        <dbReference type="Proteomes" id="UP000285839"/>
    </source>
</evidence>
<evidence type="ECO:0000256" key="2">
    <source>
        <dbReference type="SAM" id="SignalP"/>
    </source>
</evidence>
<dbReference type="Proteomes" id="UP000265828">
    <property type="component" value="Unassembled WGS sequence"/>
</dbReference>
<evidence type="ECO:0000313" key="7">
    <source>
        <dbReference type="EMBL" id="RGV65177.1"/>
    </source>
</evidence>
<dbReference type="Proteomes" id="UP000283928">
    <property type="component" value="Unassembled WGS sequence"/>
</dbReference>
<dbReference type="PROSITE" id="PS51257">
    <property type="entry name" value="PROKAR_LIPOPROTEIN"/>
    <property type="match status" value="1"/>
</dbReference>
<dbReference type="Proteomes" id="UP000265808">
    <property type="component" value="Unassembled WGS sequence"/>
</dbReference>
<dbReference type="EMBL" id="QRSS01000001">
    <property type="protein sequence ID" value="RGQ07765.1"/>
    <property type="molecule type" value="Genomic_DNA"/>
</dbReference>
<keyword evidence="2" id="KW-0732">Signal</keyword>
<dbReference type="Proteomes" id="UP000261105">
    <property type="component" value="Unassembled WGS sequence"/>
</dbReference>
<feature type="region of interest" description="Disordered" evidence="1">
    <location>
        <begin position="26"/>
        <end position="50"/>
    </location>
</feature>
<evidence type="ECO:0000313" key="14">
    <source>
        <dbReference type="Proteomes" id="UP000265808"/>
    </source>
</evidence>
<dbReference type="EMBL" id="QRUH01000003">
    <property type="protein sequence ID" value="RGR49957.1"/>
    <property type="molecule type" value="Genomic_DNA"/>
</dbReference>